<accession>A0A7H0SLK4</accession>
<sequence>MFKRTIAIALAFIGVVVGAGFASGQEMLQFFISFGKWGIAGAILSSLLMLIPAAAVLQLGSYFQARDHTTVFARICRPKALGWVLDLATLATLFCLGFIMFAGAGANLNQQFGLPTWVGAILLVAMTLVCGFLDVDKVATIIAAISPFIIIFICIAAVYAMFTTPWDIEHYDHVAVETVSSTLPHWTISALNYVGFNFIVGVSMAIVIGGANLDTRAAGFGGLLGGLLFALLLTLTCIALFLKVDKVGQDNVPMLTIVTEIHPWLGLAMSVVIYLMIFNTCISMFYALAKRLTTRFPEKFHHAYVLTVAVGFCLSFFGFKDLVAYVFPTLGYFGILLMGVMSWAWLRGRTRITEESARRERLRDLVRRKLDPRHSFSRHNAAEIRRIGDESNIDVKQLHDSMAAEIEAELIEDKNIDYEPQYIDKETGIAHP</sequence>
<dbReference type="PANTHER" id="PTHR37814">
    <property type="entry name" value="CONSERVED MEMBRANE PROTEIN"/>
    <property type="match status" value="1"/>
</dbReference>
<dbReference type="KEGG" id="cpoy:GP475_01380"/>
<reference evidence="1 2" key="1">
    <citation type="submission" date="2019-12" db="EMBL/GenBank/DDBJ databases">
        <title>Corynebacterium sp. nov., isolated from feces of the Anser Albifrons in China.</title>
        <authorList>
            <person name="Liu Q."/>
        </authorList>
    </citation>
    <scope>NUCLEOTIDE SEQUENCE [LARGE SCALE GENOMIC DNA]</scope>
    <source>
        <strain evidence="1 2">4H37-19</strain>
    </source>
</reference>
<dbReference type="InterPro" id="IPR038728">
    <property type="entry name" value="YkvI-like"/>
</dbReference>
<organism evidence="1 2">
    <name type="scientific">Corynebacterium poyangense</name>
    <dbReference type="NCBI Taxonomy" id="2684405"/>
    <lineage>
        <taxon>Bacteria</taxon>
        <taxon>Bacillati</taxon>
        <taxon>Actinomycetota</taxon>
        <taxon>Actinomycetes</taxon>
        <taxon>Mycobacteriales</taxon>
        <taxon>Corynebacteriaceae</taxon>
        <taxon>Corynebacterium</taxon>
    </lineage>
</organism>
<evidence type="ECO:0000313" key="2">
    <source>
        <dbReference type="Proteomes" id="UP000516320"/>
    </source>
</evidence>
<protein>
    <submittedName>
        <fullName evidence="1">Uncharacterized protein</fullName>
    </submittedName>
</protein>
<dbReference type="EMBL" id="CP046884">
    <property type="protein sequence ID" value="QNQ89429.1"/>
    <property type="molecule type" value="Genomic_DNA"/>
</dbReference>
<dbReference type="RefSeq" id="WP_187974885.1">
    <property type="nucleotide sequence ID" value="NZ_CP046884.1"/>
</dbReference>
<evidence type="ECO:0000313" key="1">
    <source>
        <dbReference type="EMBL" id="QNQ89429.1"/>
    </source>
</evidence>
<keyword evidence="2" id="KW-1185">Reference proteome</keyword>
<gene>
    <name evidence="1" type="ORF">GP475_01380</name>
</gene>
<name>A0A7H0SLK4_9CORY</name>
<dbReference type="AlphaFoldDB" id="A0A7H0SLK4"/>
<dbReference type="PANTHER" id="PTHR37814:SF1">
    <property type="entry name" value="MEMBRANE PROTEIN"/>
    <property type="match status" value="1"/>
</dbReference>
<dbReference type="Proteomes" id="UP000516320">
    <property type="component" value="Chromosome"/>
</dbReference>
<proteinExistence type="predicted"/>